<feature type="transmembrane region" description="Helical" evidence="1">
    <location>
        <begin position="6"/>
        <end position="25"/>
    </location>
</feature>
<dbReference type="Pfam" id="PF11877">
    <property type="entry name" value="DUF3397"/>
    <property type="match status" value="1"/>
</dbReference>
<dbReference type="InterPro" id="IPR024515">
    <property type="entry name" value="DUF3397"/>
</dbReference>
<evidence type="ECO:0000313" key="2">
    <source>
        <dbReference type="EMBL" id="OEH84699.1"/>
    </source>
</evidence>
<keyword evidence="1" id="KW-1133">Transmembrane helix</keyword>
<gene>
    <name evidence="2" type="ORF">BHU72_07625</name>
</gene>
<keyword evidence="1" id="KW-0812">Transmembrane</keyword>
<evidence type="ECO:0000313" key="3">
    <source>
        <dbReference type="Proteomes" id="UP000095255"/>
    </source>
</evidence>
<evidence type="ECO:0008006" key="4">
    <source>
        <dbReference type="Google" id="ProtNLM"/>
    </source>
</evidence>
<dbReference type="EMBL" id="MJAT01000036">
    <property type="protein sequence ID" value="OEH84699.1"/>
    <property type="molecule type" value="Genomic_DNA"/>
</dbReference>
<comment type="caution">
    <text evidence="2">The sequence shown here is derived from an EMBL/GenBank/DDBJ whole genome shotgun (WGS) entry which is preliminary data.</text>
</comment>
<dbReference type="STRING" id="1390249.BHU72_07625"/>
<keyword evidence="3" id="KW-1185">Reference proteome</keyword>
<name>A0A1E5L435_9FIRM</name>
<reference evidence="2 3" key="1">
    <citation type="submission" date="2016-09" db="EMBL/GenBank/DDBJ databases">
        <title>Desulfuribacillus arsenicus sp. nov., an obligately anaerobic, dissimilatory arsenic- and antimonate-reducing bacterium isolated from anoxic sediments.</title>
        <authorList>
            <person name="Abin C.A."/>
            <person name="Hollibaugh J.T."/>
        </authorList>
    </citation>
    <scope>NUCLEOTIDE SEQUENCE [LARGE SCALE GENOMIC DNA]</scope>
    <source>
        <strain evidence="2 3">MLFW-2</strain>
    </source>
</reference>
<dbReference type="AlphaFoldDB" id="A0A1E5L435"/>
<evidence type="ECO:0000256" key="1">
    <source>
        <dbReference type="SAM" id="Phobius"/>
    </source>
</evidence>
<feature type="transmembrane region" description="Helical" evidence="1">
    <location>
        <begin position="65"/>
        <end position="83"/>
    </location>
</feature>
<dbReference type="Proteomes" id="UP000095255">
    <property type="component" value="Unassembled WGS sequence"/>
</dbReference>
<feature type="transmembrane region" description="Helical" evidence="1">
    <location>
        <begin position="37"/>
        <end position="59"/>
    </location>
</feature>
<feature type="transmembrane region" description="Helical" evidence="1">
    <location>
        <begin position="103"/>
        <end position="121"/>
    </location>
</feature>
<accession>A0A1E5L435</accession>
<keyword evidence="1" id="KW-0472">Membrane</keyword>
<sequence length="125" mass="14565">MEFLAKIFAFILTLPFLAFFLGYNISKWFYQDNKKAFDIAIHVTTFSLFVSVSVMFQVVGYLQSGVFITLIIWITFLAVLIYLQWKLKNQIDIHKSLKGSLRLWFLVLCICYVALFIIGVTKSFI</sequence>
<organism evidence="2 3">
    <name type="scientific">Desulfuribacillus stibiiarsenatis</name>
    <dbReference type="NCBI Taxonomy" id="1390249"/>
    <lineage>
        <taxon>Bacteria</taxon>
        <taxon>Bacillati</taxon>
        <taxon>Bacillota</taxon>
        <taxon>Desulfuribacillia</taxon>
        <taxon>Desulfuribacillales</taxon>
        <taxon>Desulfuribacillaceae</taxon>
        <taxon>Desulfuribacillus</taxon>
    </lineage>
</organism>
<dbReference type="OrthoDB" id="2661791at2"/>
<proteinExistence type="predicted"/>
<protein>
    <recommendedName>
        <fullName evidence="4">DUF3397 domain-containing protein</fullName>
    </recommendedName>
</protein>
<dbReference type="RefSeq" id="WP_069702798.1">
    <property type="nucleotide sequence ID" value="NZ_MJAT01000036.1"/>
</dbReference>